<geneLocation type="mitochondrion" evidence="16"/>
<evidence type="ECO:0000256" key="5">
    <source>
        <dbReference type="ARBA" id="ARBA00022884"/>
    </source>
</evidence>
<keyword evidence="4 9" id="KW-0067">ATP-binding</keyword>
<evidence type="ECO:0000259" key="12">
    <source>
        <dbReference type="PROSITE" id="PS51192"/>
    </source>
</evidence>
<evidence type="ECO:0000256" key="10">
    <source>
        <dbReference type="RuleBase" id="RU365068"/>
    </source>
</evidence>
<feature type="region of interest" description="Disordered" evidence="11">
    <location>
        <begin position="603"/>
        <end position="630"/>
    </location>
</feature>
<dbReference type="Proteomes" id="UP000290189">
    <property type="component" value="Unassembled WGS sequence"/>
</dbReference>
<dbReference type="GO" id="GO:0003723">
    <property type="term" value="F:RNA binding"/>
    <property type="evidence" value="ECO:0007669"/>
    <property type="project" value="UniProtKB-UniRule"/>
</dbReference>
<dbReference type="InterPro" id="IPR025313">
    <property type="entry name" value="SPB4-like_CTE"/>
</dbReference>
<dbReference type="EC" id="3.6.4.13" evidence="10"/>
<dbReference type="STRING" id="37360.A0A0G4J7Z7"/>
<evidence type="ECO:0000313" key="16">
    <source>
        <dbReference type="EMBL" id="SPQ99642.1"/>
    </source>
</evidence>
<dbReference type="AlphaFoldDB" id="A0A0G4J7Z7"/>
<evidence type="ECO:0000256" key="2">
    <source>
        <dbReference type="ARBA" id="ARBA00022801"/>
    </source>
</evidence>
<feature type="short sequence motif" description="Q motif" evidence="8">
    <location>
        <begin position="152"/>
        <end position="180"/>
    </location>
</feature>
<dbReference type="Pfam" id="PF13959">
    <property type="entry name" value="CTE_SPB4"/>
    <property type="match status" value="1"/>
</dbReference>
<dbReference type="InterPro" id="IPR011545">
    <property type="entry name" value="DEAD/DEAH_box_helicase_dom"/>
</dbReference>
<feature type="domain" description="Helicase ATP-binding" evidence="12">
    <location>
        <begin position="183"/>
        <end position="357"/>
    </location>
</feature>
<feature type="domain" description="Helicase C-terminal" evidence="13">
    <location>
        <begin position="371"/>
        <end position="542"/>
    </location>
</feature>
<evidence type="ECO:0000256" key="6">
    <source>
        <dbReference type="ARBA" id="ARBA00024357"/>
    </source>
</evidence>
<dbReference type="PROSITE" id="PS51194">
    <property type="entry name" value="HELICASE_CTER"/>
    <property type="match status" value="1"/>
</dbReference>
<dbReference type="SMART" id="SM00490">
    <property type="entry name" value="HELICc"/>
    <property type="match status" value="1"/>
</dbReference>
<dbReference type="InterPro" id="IPR001650">
    <property type="entry name" value="Helicase_C-like"/>
</dbReference>
<evidence type="ECO:0000313" key="17">
    <source>
        <dbReference type="Proteomes" id="UP000039324"/>
    </source>
</evidence>
<dbReference type="InterPro" id="IPR027417">
    <property type="entry name" value="P-loop_NTPase"/>
</dbReference>
<keyword evidence="2 9" id="KW-0378">Hydrolase</keyword>
<dbReference type="FunFam" id="3.40.50.300:FF:000379">
    <property type="entry name" value="RNA helicase"/>
    <property type="match status" value="1"/>
</dbReference>
<evidence type="ECO:0000313" key="15">
    <source>
        <dbReference type="EMBL" id="CEP03680.1"/>
    </source>
</evidence>
<dbReference type="CDD" id="cd18787">
    <property type="entry name" value="SF2_C_DEAD"/>
    <property type="match status" value="1"/>
</dbReference>
<dbReference type="Pfam" id="PF00270">
    <property type="entry name" value="DEAD"/>
    <property type="match status" value="1"/>
</dbReference>
<dbReference type="OrthoDB" id="10259640at2759"/>
<evidence type="ECO:0000259" key="13">
    <source>
        <dbReference type="PROSITE" id="PS51194"/>
    </source>
</evidence>
<protein>
    <recommendedName>
        <fullName evidence="10">ATP-dependent RNA helicase</fullName>
        <ecNumber evidence="10">3.6.4.13</ecNumber>
    </recommendedName>
</protein>
<dbReference type="GO" id="GO:0016787">
    <property type="term" value="F:hydrolase activity"/>
    <property type="evidence" value="ECO:0007669"/>
    <property type="project" value="UniProtKB-KW"/>
</dbReference>
<dbReference type="Proteomes" id="UP000039324">
    <property type="component" value="Unassembled WGS sequence"/>
</dbReference>
<accession>A0A0G4J7Z7</accession>
<evidence type="ECO:0000256" key="9">
    <source>
        <dbReference type="RuleBase" id="RU000492"/>
    </source>
</evidence>
<evidence type="ECO:0000313" key="18">
    <source>
        <dbReference type="Proteomes" id="UP000290189"/>
    </source>
</evidence>
<evidence type="ECO:0000256" key="8">
    <source>
        <dbReference type="PROSITE-ProRule" id="PRU00552"/>
    </source>
</evidence>
<dbReference type="InterPro" id="IPR014014">
    <property type="entry name" value="RNA_helicase_DEAD_Q_motif"/>
</dbReference>
<feature type="domain" description="DEAD-box RNA helicase Q" evidence="14">
    <location>
        <begin position="152"/>
        <end position="180"/>
    </location>
</feature>
<keyword evidence="5 10" id="KW-0694">RNA-binding</keyword>
<comment type="catalytic activity">
    <reaction evidence="7 10">
        <text>ATP + H2O = ADP + phosphate + H(+)</text>
        <dbReference type="Rhea" id="RHEA:13065"/>
        <dbReference type="ChEBI" id="CHEBI:15377"/>
        <dbReference type="ChEBI" id="CHEBI:15378"/>
        <dbReference type="ChEBI" id="CHEBI:30616"/>
        <dbReference type="ChEBI" id="CHEBI:43474"/>
        <dbReference type="ChEBI" id="CHEBI:456216"/>
        <dbReference type="EC" id="3.6.4.13"/>
    </reaction>
</comment>
<dbReference type="InterPro" id="IPR000629">
    <property type="entry name" value="RNA-helicase_DEAD-box_CS"/>
</dbReference>
<evidence type="ECO:0000259" key="14">
    <source>
        <dbReference type="PROSITE" id="PS51195"/>
    </source>
</evidence>
<dbReference type="InterPro" id="IPR044773">
    <property type="entry name" value="DDX18/Has1_DEADc"/>
</dbReference>
<reference evidence="15 17" key="1">
    <citation type="submission" date="2015-02" db="EMBL/GenBank/DDBJ databases">
        <authorList>
            <person name="Chooi Y.-H."/>
        </authorList>
    </citation>
    <scope>NUCLEOTIDE SEQUENCE [LARGE SCALE GENOMIC DNA]</scope>
    <source>
        <strain evidence="15">E3</strain>
    </source>
</reference>
<dbReference type="PANTHER" id="PTHR24031">
    <property type="entry name" value="RNA HELICASE"/>
    <property type="match status" value="1"/>
</dbReference>
<dbReference type="GO" id="GO:0003724">
    <property type="term" value="F:RNA helicase activity"/>
    <property type="evidence" value="ECO:0007669"/>
    <property type="project" value="UniProtKB-EC"/>
</dbReference>
<dbReference type="Pfam" id="PF00271">
    <property type="entry name" value="Helicase_C"/>
    <property type="match status" value="1"/>
</dbReference>
<keyword evidence="17" id="KW-1185">Reference proteome</keyword>
<comment type="similarity">
    <text evidence="6">Belongs to the DEAD box helicase family. DDX18/HAS1 subfamily.</text>
</comment>
<dbReference type="InterPro" id="IPR014001">
    <property type="entry name" value="Helicase_ATP-bd"/>
</dbReference>
<dbReference type="EMBL" id="OVEO01000012">
    <property type="protein sequence ID" value="SPQ99642.1"/>
    <property type="molecule type" value="Genomic_DNA"/>
</dbReference>
<organism evidence="15 17">
    <name type="scientific">Plasmodiophora brassicae</name>
    <name type="common">Clubroot disease agent</name>
    <dbReference type="NCBI Taxonomy" id="37360"/>
    <lineage>
        <taxon>Eukaryota</taxon>
        <taxon>Sar</taxon>
        <taxon>Rhizaria</taxon>
        <taxon>Endomyxa</taxon>
        <taxon>Phytomyxea</taxon>
        <taxon>Plasmodiophorida</taxon>
        <taxon>Plasmodiophoridae</taxon>
        <taxon>Plasmodiophora</taxon>
    </lineage>
</organism>
<proteinExistence type="inferred from homology"/>
<dbReference type="OMA" id="LMEFHSQ"/>
<evidence type="ECO:0000256" key="4">
    <source>
        <dbReference type="ARBA" id="ARBA00022840"/>
    </source>
</evidence>
<dbReference type="SUPFAM" id="SSF52540">
    <property type="entry name" value="P-loop containing nucleoside triphosphate hydrolases"/>
    <property type="match status" value="1"/>
</dbReference>
<keyword evidence="1 9" id="KW-0547">Nucleotide-binding</keyword>
<comment type="function">
    <text evidence="10">RNA helicase.</text>
</comment>
<dbReference type="Gene3D" id="3.40.50.300">
    <property type="entry name" value="P-loop containing nucleotide triphosphate hydrolases"/>
    <property type="match status" value="2"/>
</dbReference>
<dbReference type="PROSITE" id="PS51192">
    <property type="entry name" value="HELICASE_ATP_BIND_1"/>
    <property type="match status" value="1"/>
</dbReference>
<dbReference type="GO" id="GO:0005524">
    <property type="term" value="F:ATP binding"/>
    <property type="evidence" value="ECO:0007669"/>
    <property type="project" value="UniProtKB-UniRule"/>
</dbReference>
<evidence type="ECO:0000256" key="11">
    <source>
        <dbReference type="SAM" id="MobiDB-lite"/>
    </source>
</evidence>
<dbReference type="PROSITE" id="PS51195">
    <property type="entry name" value="Q_MOTIF"/>
    <property type="match status" value="1"/>
</dbReference>
<dbReference type="SMART" id="SM01178">
    <property type="entry name" value="DUF4217"/>
    <property type="match status" value="1"/>
</dbReference>
<feature type="region of interest" description="Disordered" evidence="11">
    <location>
        <begin position="1"/>
        <end position="142"/>
    </location>
</feature>
<gene>
    <name evidence="15" type="ORF">PBRA_003287</name>
    <name evidence="16" type="ORF">PLBR_LOCUS6857</name>
</gene>
<comment type="domain">
    <text evidence="10">The Q motif is unique to and characteristic of the DEAD box family of RNA helicases and controls ATP binding and hydrolysis.</text>
</comment>
<sequence>MTQVTVTQPEKKRRRRNKAKAATAPSETQQENVGQKEALPEPASGGGEVPAETVGVAGDQVQSGDATAPQPAKKRRRGTRGKSQAVAGREAEPEAPNNVNQSGPVEEADPEPVNDGNENAQNEEDVKGAEGPSADVDDTSRNVNPADVALDYDFGSLELSTATRSALTDIGYERMTEVQARCIPLLLSGADVLGAAKTGSGKTMAFLIPAVELLYKAEFKPRNGTGVIVITPTRELALQIYGEARKLLKYHSQTHGIVIGGGNRKQEEDKLKRGVNVLIATPGRLLDHLQNTNFTFKNLIGLVIDEADRILEIGFEQELREIIKILPSKRQTMLFSATQTQKVKDIARVSTNKSPVYVGVDDHKEAATRKGLTQGYVVCPSERRFLLLYSFLKRNLKKKVIVFFSTCMSVKFHAELLNYIDIPVIELHGKLKQSKRTSTFFEFVNAERGILLCTDVAARGLDIPEVDWIIQFDPPSDPKEYIHRVGRTARGVAGAKGKALLFMLPQEVKFLHHLKYAKIPVCEFEFPTSKIANVQSQLEALIEKTYYLYKSAREAYRAYIQGYAQASLKDVFDVHSLDLEAVARSFGFTAPPKVPLKIALTGKNSRKRSRHGFNQDNPYGDAKTPPQFSR</sequence>
<dbReference type="PROSITE" id="PS00039">
    <property type="entry name" value="DEAD_ATP_HELICASE"/>
    <property type="match status" value="1"/>
</dbReference>
<dbReference type="SMART" id="SM00487">
    <property type="entry name" value="DEXDc"/>
    <property type="match status" value="1"/>
</dbReference>
<evidence type="ECO:0000256" key="7">
    <source>
        <dbReference type="ARBA" id="ARBA00047984"/>
    </source>
</evidence>
<keyword evidence="3 9" id="KW-0347">Helicase</keyword>
<dbReference type="EMBL" id="CDSF01000155">
    <property type="protein sequence ID" value="CEP03680.1"/>
    <property type="molecule type" value="Genomic_DNA"/>
</dbReference>
<name>A0A0G4J7Z7_PLABS</name>
<evidence type="ECO:0000256" key="1">
    <source>
        <dbReference type="ARBA" id="ARBA00022741"/>
    </source>
</evidence>
<evidence type="ECO:0000256" key="3">
    <source>
        <dbReference type="ARBA" id="ARBA00022806"/>
    </source>
</evidence>
<dbReference type="CDD" id="cd17942">
    <property type="entry name" value="DEADc_DDX18"/>
    <property type="match status" value="1"/>
</dbReference>
<keyword evidence="16" id="KW-0496">Mitochondrion</keyword>
<reference evidence="16 18" key="2">
    <citation type="submission" date="2018-03" db="EMBL/GenBank/DDBJ databases">
        <authorList>
            <person name="Fogelqvist J."/>
        </authorList>
    </citation>
    <scope>NUCLEOTIDE SEQUENCE [LARGE SCALE GENOMIC DNA]</scope>
</reference>